<dbReference type="AlphaFoldDB" id="A0A8J3IR76"/>
<comment type="caution">
    <text evidence="2">The sequence shown here is derived from an EMBL/GenBank/DDBJ whole genome shotgun (WGS) entry which is preliminary data.</text>
</comment>
<proteinExistence type="predicted"/>
<reference evidence="2" key="1">
    <citation type="submission" date="2020-10" db="EMBL/GenBank/DDBJ databases">
        <title>Taxonomic study of unclassified bacteria belonging to the class Ktedonobacteria.</title>
        <authorList>
            <person name="Yabe S."/>
            <person name="Wang C.M."/>
            <person name="Zheng Y."/>
            <person name="Sakai Y."/>
            <person name="Cavaletti L."/>
            <person name="Monciardini P."/>
            <person name="Donadio S."/>
        </authorList>
    </citation>
    <scope>NUCLEOTIDE SEQUENCE</scope>
    <source>
        <strain evidence="2">ID150040</strain>
    </source>
</reference>
<organism evidence="2 3">
    <name type="scientific">Reticulibacter mediterranei</name>
    <dbReference type="NCBI Taxonomy" id="2778369"/>
    <lineage>
        <taxon>Bacteria</taxon>
        <taxon>Bacillati</taxon>
        <taxon>Chloroflexota</taxon>
        <taxon>Ktedonobacteria</taxon>
        <taxon>Ktedonobacterales</taxon>
        <taxon>Reticulibacteraceae</taxon>
        <taxon>Reticulibacter</taxon>
    </lineage>
</organism>
<sequence>MFMAFSVFRSLLETITANREFDQGKKRDDGDNNDNEIKHAMVPPHICVSRLNQRS</sequence>
<evidence type="ECO:0000256" key="1">
    <source>
        <dbReference type="SAM" id="MobiDB-lite"/>
    </source>
</evidence>
<evidence type="ECO:0000313" key="3">
    <source>
        <dbReference type="Proteomes" id="UP000597444"/>
    </source>
</evidence>
<gene>
    <name evidence="2" type="ORF">KSF_054630</name>
</gene>
<dbReference type="EMBL" id="BNJK01000001">
    <property type="protein sequence ID" value="GHO95415.1"/>
    <property type="molecule type" value="Genomic_DNA"/>
</dbReference>
<feature type="region of interest" description="Disordered" evidence="1">
    <location>
        <begin position="19"/>
        <end position="39"/>
    </location>
</feature>
<evidence type="ECO:0000313" key="2">
    <source>
        <dbReference type="EMBL" id="GHO95415.1"/>
    </source>
</evidence>
<dbReference type="Proteomes" id="UP000597444">
    <property type="component" value="Unassembled WGS sequence"/>
</dbReference>
<accession>A0A8J3IR76</accession>
<protein>
    <submittedName>
        <fullName evidence="2">Uncharacterized protein</fullName>
    </submittedName>
</protein>
<keyword evidence="3" id="KW-1185">Reference proteome</keyword>
<name>A0A8J3IR76_9CHLR</name>